<comment type="caution">
    <text evidence="2">The sequence shown here is derived from an EMBL/GenBank/DDBJ whole genome shotgun (WGS) entry which is preliminary data.</text>
</comment>
<proteinExistence type="predicted"/>
<protein>
    <submittedName>
        <fullName evidence="2">Uncharacterized protein</fullName>
    </submittedName>
</protein>
<gene>
    <name evidence="2" type="ORF">mMyoMyo1_010281</name>
</gene>
<evidence type="ECO:0000313" key="3">
    <source>
        <dbReference type="Proteomes" id="UP000527355"/>
    </source>
</evidence>
<accession>A0A7J7RMD7</accession>
<name>A0A7J7RMD7_MYOMY</name>
<evidence type="ECO:0000256" key="1">
    <source>
        <dbReference type="SAM" id="MobiDB-lite"/>
    </source>
</evidence>
<sequence>MEPTCYLVGRQNSSSSPPSYPHPQGLVRLPSGGHSSSAGQTAARRRCPPPQLHCGHRSSWLPQLVGCSPCLQIWVLMSEDAFWGSRSYFHPVPIPTTGPRKHVAFWLLDKSKLSPSCLLLPPPPHPQLSSLTSSNAVNMGTGSQIAPLAPNPGTTRACLVLVLSFVVLNLLAL</sequence>
<dbReference type="AlphaFoldDB" id="A0A7J7RMD7"/>
<reference evidence="2 3" key="1">
    <citation type="journal article" date="2020" name="Nature">
        <title>Six reference-quality genomes reveal evolution of bat adaptations.</title>
        <authorList>
            <person name="Jebb D."/>
            <person name="Huang Z."/>
            <person name="Pippel M."/>
            <person name="Hughes G.M."/>
            <person name="Lavrichenko K."/>
            <person name="Devanna P."/>
            <person name="Winkler S."/>
            <person name="Jermiin L.S."/>
            <person name="Skirmuntt E.C."/>
            <person name="Katzourakis A."/>
            <person name="Burkitt-Gray L."/>
            <person name="Ray D.A."/>
            <person name="Sullivan K.A.M."/>
            <person name="Roscito J.G."/>
            <person name="Kirilenko B.M."/>
            <person name="Davalos L.M."/>
            <person name="Corthals A.P."/>
            <person name="Power M.L."/>
            <person name="Jones G."/>
            <person name="Ransome R.D."/>
            <person name="Dechmann D.K.N."/>
            <person name="Locatelli A.G."/>
            <person name="Puechmaille S.J."/>
            <person name="Fedrigo O."/>
            <person name="Jarvis E.D."/>
            <person name="Hiller M."/>
            <person name="Vernes S.C."/>
            <person name="Myers E.W."/>
            <person name="Teeling E.C."/>
        </authorList>
    </citation>
    <scope>NUCLEOTIDE SEQUENCE [LARGE SCALE GENOMIC DNA]</scope>
    <source>
        <strain evidence="2">MMyoMyo1</strain>
        <tissue evidence="2">Flight muscle</tissue>
    </source>
</reference>
<dbReference type="EMBL" id="JABWUV010000025">
    <property type="protein sequence ID" value="KAF6277104.1"/>
    <property type="molecule type" value="Genomic_DNA"/>
</dbReference>
<feature type="region of interest" description="Disordered" evidence="1">
    <location>
        <begin position="1"/>
        <end position="48"/>
    </location>
</feature>
<keyword evidence="3" id="KW-1185">Reference proteome</keyword>
<dbReference type="Proteomes" id="UP000527355">
    <property type="component" value="Unassembled WGS sequence"/>
</dbReference>
<evidence type="ECO:0000313" key="2">
    <source>
        <dbReference type="EMBL" id="KAF6277104.1"/>
    </source>
</evidence>
<organism evidence="2 3">
    <name type="scientific">Myotis myotis</name>
    <name type="common">Greater mouse-eared bat</name>
    <name type="synonym">Vespertilio myotis</name>
    <dbReference type="NCBI Taxonomy" id="51298"/>
    <lineage>
        <taxon>Eukaryota</taxon>
        <taxon>Metazoa</taxon>
        <taxon>Chordata</taxon>
        <taxon>Craniata</taxon>
        <taxon>Vertebrata</taxon>
        <taxon>Euteleostomi</taxon>
        <taxon>Mammalia</taxon>
        <taxon>Eutheria</taxon>
        <taxon>Laurasiatheria</taxon>
        <taxon>Chiroptera</taxon>
        <taxon>Yangochiroptera</taxon>
        <taxon>Vespertilionidae</taxon>
        <taxon>Myotis</taxon>
    </lineage>
</organism>